<proteinExistence type="predicted"/>
<keyword evidence="2" id="KW-1185">Reference proteome</keyword>
<dbReference type="Proteomes" id="UP001163321">
    <property type="component" value="Chromosome 8"/>
</dbReference>
<evidence type="ECO:0000313" key="1">
    <source>
        <dbReference type="EMBL" id="KAI9908407.1"/>
    </source>
</evidence>
<reference evidence="1 2" key="1">
    <citation type="journal article" date="2022" name="bioRxiv">
        <title>The genome of the oomycete Peronosclerospora sorghi, a cosmopolitan pathogen of maize and sorghum, is inflated with dispersed pseudogenes.</title>
        <authorList>
            <person name="Fletcher K."/>
            <person name="Martin F."/>
            <person name="Isakeit T."/>
            <person name="Cavanaugh K."/>
            <person name="Magill C."/>
            <person name="Michelmore R."/>
        </authorList>
    </citation>
    <scope>NUCLEOTIDE SEQUENCE [LARGE SCALE GENOMIC DNA]</scope>
    <source>
        <strain evidence="1">P6</strain>
    </source>
</reference>
<name>A0ACC0VPN2_9STRA</name>
<organism evidence="1 2">
    <name type="scientific">Peronosclerospora sorghi</name>
    <dbReference type="NCBI Taxonomy" id="230839"/>
    <lineage>
        <taxon>Eukaryota</taxon>
        <taxon>Sar</taxon>
        <taxon>Stramenopiles</taxon>
        <taxon>Oomycota</taxon>
        <taxon>Peronosporomycetes</taxon>
        <taxon>Peronosporales</taxon>
        <taxon>Peronosporaceae</taxon>
        <taxon>Peronosclerospora</taxon>
    </lineage>
</organism>
<gene>
    <name evidence="1" type="ORF">PsorP6_004207</name>
</gene>
<evidence type="ECO:0000313" key="2">
    <source>
        <dbReference type="Proteomes" id="UP001163321"/>
    </source>
</evidence>
<dbReference type="EMBL" id="CM047587">
    <property type="protein sequence ID" value="KAI9908407.1"/>
    <property type="molecule type" value="Genomic_DNA"/>
</dbReference>
<accession>A0ACC0VPN2</accession>
<protein>
    <submittedName>
        <fullName evidence="1">Uncharacterized protein</fullName>
    </submittedName>
</protein>
<sequence>MTAMTTSLKFCLVSSLSSHHLLQQGRNTSGHVYGLANDNTISSPEAFKVGTVITLIVHHNMTMVTENVMVLGKHIAGVFSRFSLYATYKMLI</sequence>
<comment type="caution">
    <text evidence="1">The sequence shown here is derived from an EMBL/GenBank/DDBJ whole genome shotgun (WGS) entry which is preliminary data.</text>
</comment>